<accession>X6P8C7</accession>
<name>X6P8C7_RETFI</name>
<sequence length="159" mass="18498">MGNQNTTSFQILKDLPTSLSESQCVLHKHELLLCGGANKRTCYSYHTLKNEYKFICKYPRDVELNGHCVMKLVDNDNEDSNQIILLSFGGYPKHTLTMKYVSIWDNMSNKSNDSNNFNEWIHQFIIERNKYHYYGGLRAVIGGRNNNLLFITYPNYICV</sequence>
<dbReference type="SUPFAM" id="SSF117281">
    <property type="entry name" value="Kelch motif"/>
    <property type="match status" value="1"/>
</dbReference>
<dbReference type="EMBL" id="ASPP01002267">
    <property type="protein sequence ID" value="ETO34805.1"/>
    <property type="molecule type" value="Genomic_DNA"/>
</dbReference>
<dbReference type="Proteomes" id="UP000023152">
    <property type="component" value="Unassembled WGS sequence"/>
</dbReference>
<reference evidence="1 2" key="1">
    <citation type="journal article" date="2013" name="Curr. Biol.">
        <title>The Genome of the Foraminiferan Reticulomyxa filosa.</title>
        <authorList>
            <person name="Glockner G."/>
            <person name="Hulsmann N."/>
            <person name="Schleicher M."/>
            <person name="Noegel A.A."/>
            <person name="Eichinger L."/>
            <person name="Gallinger C."/>
            <person name="Pawlowski J."/>
            <person name="Sierra R."/>
            <person name="Euteneuer U."/>
            <person name="Pillet L."/>
            <person name="Moustafa A."/>
            <person name="Platzer M."/>
            <person name="Groth M."/>
            <person name="Szafranski K."/>
            <person name="Schliwa M."/>
        </authorList>
    </citation>
    <scope>NUCLEOTIDE SEQUENCE [LARGE SCALE GENOMIC DNA]</scope>
</reference>
<gene>
    <name evidence="1" type="ORF">RFI_02282</name>
</gene>
<evidence type="ECO:0000313" key="2">
    <source>
        <dbReference type="Proteomes" id="UP000023152"/>
    </source>
</evidence>
<dbReference type="AlphaFoldDB" id="X6P8C7"/>
<keyword evidence="2" id="KW-1185">Reference proteome</keyword>
<proteinExistence type="predicted"/>
<organism evidence="1 2">
    <name type="scientific">Reticulomyxa filosa</name>
    <dbReference type="NCBI Taxonomy" id="46433"/>
    <lineage>
        <taxon>Eukaryota</taxon>
        <taxon>Sar</taxon>
        <taxon>Rhizaria</taxon>
        <taxon>Retaria</taxon>
        <taxon>Foraminifera</taxon>
        <taxon>Monothalamids</taxon>
        <taxon>Reticulomyxidae</taxon>
        <taxon>Reticulomyxa</taxon>
    </lineage>
</organism>
<dbReference type="InterPro" id="IPR015915">
    <property type="entry name" value="Kelch-typ_b-propeller"/>
</dbReference>
<comment type="caution">
    <text evidence="1">The sequence shown here is derived from an EMBL/GenBank/DDBJ whole genome shotgun (WGS) entry which is preliminary data.</text>
</comment>
<protein>
    <submittedName>
        <fullName evidence="1">Uncharacterized protein</fullName>
    </submittedName>
</protein>
<evidence type="ECO:0000313" key="1">
    <source>
        <dbReference type="EMBL" id="ETO34805.1"/>
    </source>
</evidence>